<accession>A0AAU8HWB6</accession>
<sequence length="156" mass="17318">MIYTKKVLGLEVINLSDGKKIGKIKEVIFDNKSKKVVAIEIYEKTGLWKKTSDILPIEELKGMGKDSVTVDEPKTVEEINKGLTNFKWSSLSGRKVIEEDGSIIGTVSDISFKFPEGDIVEVEVNQAKSKVLASKETVSIERVRAIGEDAIIVYNE</sequence>
<dbReference type="PANTHER" id="PTHR38137:SF2">
    <property type="entry name" value="PRC-BARREL DOMAIN-CONTAINING PROTEIN"/>
    <property type="match status" value="1"/>
</dbReference>
<dbReference type="EMBL" id="CP159485">
    <property type="protein sequence ID" value="XCI29722.1"/>
    <property type="molecule type" value="Genomic_DNA"/>
</dbReference>
<evidence type="ECO:0000313" key="2">
    <source>
        <dbReference type="EMBL" id="XCI29722.1"/>
    </source>
</evidence>
<protein>
    <submittedName>
        <fullName evidence="2">PRC-barrel domain-containing protein</fullName>
    </submittedName>
</protein>
<evidence type="ECO:0000259" key="1">
    <source>
        <dbReference type="Pfam" id="PF05239"/>
    </source>
</evidence>
<feature type="domain" description="PRC-barrel" evidence="1">
    <location>
        <begin position="2"/>
        <end position="74"/>
    </location>
</feature>
<dbReference type="InterPro" id="IPR027275">
    <property type="entry name" value="PRC-brl_dom"/>
</dbReference>
<dbReference type="SUPFAM" id="SSF50346">
    <property type="entry name" value="PRC-barrel domain"/>
    <property type="match status" value="2"/>
</dbReference>
<feature type="domain" description="PRC-barrel" evidence="1">
    <location>
        <begin position="85"/>
        <end position="153"/>
    </location>
</feature>
<dbReference type="Pfam" id="PF05239">
    <property type="entry name" value="PRC"/>
    <property type="match status" value="2"/>
</dbReference>
<reference evidence="2" key="2">
    <citation type="submission" date="2024-06" db="EMBL/GenBank/DDBJ databases">
        <authorList>
            <person name="Petrova K.O."/>
            <person name="Toshchakov S.V."/>
            <person name="Boltjanskaja Y.V."/>
            <person name="Kevbrin V.V."/>
        </authorList>
    </citation>
    <scope>NUCLEOTIDE SEQUENCE</scope>
    <source>
        <strain evidence="2">Z-710</strain>
    </source>
</reference>
<gene>
    <name evidence="2" type="ORF">PRVXH_001064</name>
</gene>
<dbReference type="PANTHER" id="PTHR38137">
    <property type="entry name" value="PRC-BARREL DOMAIN PROTEIN"/>
    <property type="match status" value="1"/>
</dbReference>
<reference evidence="2" key="1">
    <citation type="journal article" date="2018" name="Antonie Van Leeuwenhoek">
        <title>Proteinivorax hydrogeniformans sp. nov., an anaerobic, haloalkaliphilic bacterium fermenting proteinaceous compounds with high hydrogen production.</title>
        <authorList>
            <person name="Boltyanskaya Y."/>
            <person name="Detkova E."/>
            <person name="Pimenov N."/>
            <person name="Kevbrin V."/>
        </authorList>
    </citation>
    <scope>NUCLEOTIDE SEQUENCE</scope>
    <source>
        <strain evidence="2">Z-710</strain>
    </source>
</reference>
<dbReference type="Gene3D" id="2.30.30.240">
    <property type="entry name" value="PRC-barrel domain"/>
    <property type="match status" value="2"/>
</dbReference>
<organism evidence="2">
    <name type="scientific">Proteinivorax hydrogeniformans</name>
    <dbReference type="NCBI Taxonomy" id="1826727"/>
    <lineage>
        <taxon>Bacteria</taxon>
        <taxon>Bacillati</taxon>
        <taxon>Bacillota</taxon>
        <taxon>Clostridia</taxon>
        <taxon>Eubacteriales</taxon>
        <taxon>Proteinivoracaceae</taxon>
        <taxon>Proteinivorax</taxon>
    </lineage>
</organism>
<dbReference type="AlphaFoldDB" id="A0AAU8HWB6"/>
<dbReference type="RefSeq" id="WP_353894269.1">
    <property type="nucleotide sequence ID" value="NZ_CP159485.1"/>
</dbReference>
<proteinExistence type="predicted"/>
<name>A0AAU8HWB6_9FIRM</name>
<dbReference type="InterPro" id="IPR011033">
    <property type="entry name" value="PRC_barrel-like_sf"/>
</dbReference>